<dbReference type="InterPro" id="IPR050109">
    <property type="entry name" value="HTH-type_TetR-like_transc_reg"/>
</dbReference>
<reference evidence="6 7" key="1">
    <citation type="submission" date="2023-05" db="EMBL/GenBank/DDBJ databases">
        <title>Actinoplanes sp. NEAU-A12 genome sequencing.</title>
        <authorList>
            <person name="Wang Z.-S."/>
        </authorList>
    </citation>
    <scope>NUCLEOTIDE SEQUENCE [LARGE SCALE GENOMIC DNA]</scope>
    <source>
        <strain evidence="6 7">NEAU-A12</strain>
    </source>
</reference>
<dbReference type="Pfam" id="PF00440">
    <property type="entry name" value="TetR_N"/>
    <property type="match status" value="1"/>
</dbReference>
<dbReference type="PRINTS" id="PR00455">
    <property type="entry name" value="HTHTETR"/>
</dbReference>
<evidence type="ECO:0000259" key="5">
    <source>
        <dbReference type="PROSITE" id="PS50977"/>
    </source>
</evidence>
<dbReference type="InterPro" id="IPR009057">
    <property type="entry name" value="Homeodomain-like_sf"/>
</dbReference>
<dbReference type="PANTHER" id="PTHR30055:SF234">
    <property type="entry name" value="HTH-TYPE TRANSCRIPTIONAL REGULATOR BETI"/>
    <property type="match status" value="1"/>
</dbReference>
<dbReference type="Proteomes" id="UP001241758">
    <property type="component" value="Unassembled WGS sequence"/>
</dbReference>
<protein>
    <submittedName>
        <fullName evidence="6">Helix-turn-helix domain-containing protein</fullName>
    </submittedName>
</protein>
<gene>
    <name evidence="6" type="ORF">QLQ12_20715</name>
</gene>
<dbReference type="InterPro" id="IPR001647">
    <property type="entry name" value="HTH_TetR"/>
</dbReference>
<evidence type="ECO:0000313" key="7">
    <source>
        <dbReference type="Proteomes" id="UP001241758"/>
    </source>
</evidence>
<evidence type="ECO:0000256" key="3">
    <source>
        <dbReference type="ARBA" id="ARBA00023163"/>
    </source>
</evidence>
<feature type="DNA-binding region" description="H-T-H motif" evidence="4">
    <location>
        <begin position="30"/>
        <end position="49"/>
    </location>
</feature>
<dbReference type="EMBL" id="JASCTH010000013">
    <property type="protein sequence ID" value="MDI6101040.1"/>
    <property type="molecule type" value="Genomic_DNA"/>
</dbReference>
<evidence type="ECO:0000256" key="2">
    <source>
        <dbReference type="ARBA" id="ARBA00023125"/>
    </source>
</evidence>
<dbReference type="SUPFAM" id="SSF46689">
    <property type="entry name" value="Homeodomain-like"/>
    <property type="match status" value="1"/>
</dbReference>
<proteinExistence type="predicted"/>
<dbReference type="PANTHER" id="PTHR30055">
    <property type="entry name" value="HTH-TYPE TRANSCRIPTIONAL REGULATOR RUTR"/>
    <property type="match status" value="1"/>
</dbReference>
<keyword evidence="1" id="KW-0805">Transcription regulation</keyword>
<name>A0ABT6WMS5_9ACTN</name>
<feature type="domain" description="HTH tetR-type" evidence="5">
    <location>
        <begin position="7"/>
        <end position="67"/>
    </location>
</feature>
<keyword evidence="2 4" id="KW-0238">DNA-binding</keyword>
<keyword evidence="3" id="KW-0804">Transcription</keyword>
<sequence length="186" mass="19588">MPRPTKQQIDDEILDAAAHLFARHGFKETSIQRIADTVGYSKTGLLHRFPTKEALQAAVVDRCVEQIRDTGSGVAALPAGPERDRAVLTAMAQLAVGQPGVVALLLSSLLSEPESEIGQALDVIGQALADAFGDDLHADTTRELRITGALGALAVASVALRDHLTPGATACLVEVAYDALGHPRPR</sequence>
<evidence type="ECO:0000256" key="1">
    <source>
        <dbReference type="ARBA" id="ARBA00023015"/>
    </source>
</evidence>
<accession>A0ABT6WMS5</accession>
<comment type="caution">
    <text evidence="6">The sequence shown here is derived from an EMBL/GenBank/DDBJ whole genome shotgun (WGS) entry which is preliminary data.</text>
</comment>
<dbReference type="PROSITE" id="PS50977">
    <property type="entry name" value="HTH_TETR_2"/>
    <property type="match status" value="1"/>
</dbReference>
<keyword evidence="7" id="KW-1185">Reference proteome</keyword>
<organism evidence="6 7">
    <name type="scientific">Actinoplanes sandaracinus</name>
    <dbReference type="NCBI Taxonomy" id="3045177"/>
    <lineage>
        <taxon>Bacteria</taxon>
        <taxon>Bacillati</taxon>
        <taxon>Actinomycetota</taxon>
        <taxon>Actinomycetes</taxon>
        <taxon>Micromonosporales</taxon>
        <taxon>Micromonosporaceae</taxon>
        <taxon>Actinoplanes</taxon>
    </lineage>
</organism>
<dbReference type="Gene3D" id="1.10.357.10">
    <property type="entry name" value="Tetracycline Repressor, domain 2"/>
    <property type="match status" value="1"/>
</dbReference>
<evidence type="ECO:0000256" key="4">
    <source>
        <dbReference type="PROSITE-ProRule" id="PRU00335"/>
    </source>
</evidence>
<dbReference type="RefSeq" id="WP_282761874.1">
    <property type="nucleotide sequence ID" value="NZ_JASCTH010000013.1"/>
</dbReference>
<evidence type="ECO:0000313" key="6">
    <source>
        <dbReference type="EMBL" id="MDI6101040.1"/>
    </source>
</evidence>